<evidence type="ECO:0000313" key="9">
    <source>
        <dbReference type="Proteomes" id="UP001516023"/>
    </source>
</evidence>
<dbReference type="InterPro" id="IPR019379">
    <property type="entry name" value="Gamma_Secretase_Asp_P_PEN2"/>
</dbReference>
<gene>
    <name evidence="8" type="ORF">HJC23_013614</name>
</gene>
<dbReference type="Proteomes" id="UP001516023">
    <property type="component" value="Unassembled WGS sequence"/>
</dbReference>
<dbReference type="GO" id="GO:0016020">
    <property type="term" value="C:membrane"/>
    <property type="evidence" value="ECO:0007669"/>
    <property type="project" value="UniProtKB-SubCell"/>
</dbReference>
<evidence type="ECO:0000256" key="5">
    <source>
        <dbReference type="ARBA" id="ARBA00022989"/>
    </source>
</evidence>
<evidence type="ECO:0000313" key="8">
    <source>
        <dbReference type="EMBL" id="KAL3790103.1"/>
    </source>
</evidence>
<name>A0ABD3PPK1_9STRA</name>
<feature type="transmembrane region" description="Helical" evidence="7">
    <location>
        <begin position="28"/>
        <end position="47"/>
    </location>
</feature>
<comment type="similarity">
    <text evidence="2">Belongs to the PEN-2 family.</text>
</comment>
<feature type="transmembrane region" description="Helical" evidence="7">
    <location>
        <begin position="100"/>
        <end position="120"/>
    </location>
</feature>
<dbReference type="AlphaFoldDB" id="A0ABD3PPK1"/>
<keyword evidence="5 7" id="KW-1133">Transmembrane helix</keyword>
<keyword evidence="6 7" id="KW-0472">Membrane</keyword>
<evidence type="ECO:0000256" key="7">
    <source>
        <dbReference type="SAM" id="Phobius"/>
    </source>
</evidence>
<evidence type="ECO:0000256" key="3">
    <source>
        <dbReference type="ARBA" id="ARBA00022692"/>
    </source>
</evidence>
<dbReference type="EMBL" id="JABMIG020000133">
    <property type="protein sequence ID" value="KAL3790103.1"/>
    <property type="molecule type" value="Genomic_DNA"/>
</dbReference>
<protein>
    <recommendedName>
        <fullName evidence="10">Gamma-secretase subunit PEN-2</fullName>
    </recommendedName>
</protein>
<evidence type="ECO:0000256" key="4">
    <source>
        <dbReference type="ARBA" id="ARBA00022976"/>
    </source>
</evidence>
<reference evidence="8 9" key="1">
    <citation type="journal article" date="2020" name="G3 (Bethesda)">
        <title>Improved Reference Genome for Cyclotella cryptica CCMP332, a Model for Cell Wall Morphogenesis, Salinity Adaptation, and Lipid Production in Diatoms (Bacillariophyta).</title>
        <authorList>
            <person name="Roberts W.R."/>
            <person name="Downey K.M."/>
            <person name="Ruck E.C."/>
            <person name="Traller J.C."/>
            <person name="Alverson A.J."/>
        </authorList>
    </citation>
    <scope>NUCLEOTIDE SEQUENCE [LARGE SCALE GENOMIC DNA]</scope>
    <source>
        <strain evidence="8 9">CCMP332</strain>
    </source>
</reference>
<accession>A0ABD3PPK1</accession>
<keyword evidence="4" id="KW-0914">Notch signaling pathway</keyword>
<proteinExistence type="inferred from homology"/>
<sequence length="142" mass="16413">MSETNDNAPPESNEPSKSQQEIILARRIFYAGCLGLPWLWICNVMYFRRKVFGPSVGFDYWPGKREEYLASLPEGEEGERRGGVMSLQERNELGKWVRRSTMGAFVMVSLFVAWIVTFQVNRESFGSNWLVMDKTEEESTGW</sequence>
<evidence type="ECO:0008006" key="10">
    <source>
        <dbReference type="Google" id="ProtNLM"/>
    </source>
</evidence>
<evidence type="ECO:0000256" key="6">
    <source>
        <dbReference type="ARBA" id="ARBA00023136"/>
    </source>
</evidence>
<dbReference type="Pfam" id="PF10251">
    <property type="entry name" value="PEN-2"/>
    <property type="match status" value="2"/>
</dbReference>
<dbReference type="PANTHER" id="PTHR16318:SF0">
    <property type="entry name" value="GAMMA-SECRETASE SUBUNIT PEN-2"/>
    <property type="match status" value="1"/>
</dbReference>
<keyword evidence="3 7" id="KW-0812">Transmembrane</keyword>
<comment type="subcellular location">
    <subcellularLocation>
        <location evidence="1">Membrane</location>
        <topology evidence="1">Multi-pass membrane protein</topology>
    </subcellularLocation>
</comment>
<dbReference type="GO" id="GO:0007219">
    <property type="term" value="P:Notch signaling pathway"/>
    <property type="evidence" value="ECO:0007669"/>
    <property type="project" value="UniProtKB-KW"/>
</dbReference>
<comment type="caution">
    <text evidence="8">The sequence shown here is derived from an EMBL/GenBank/DDBJ whole genome shotgun (WGS) entry which is preliminary data.</text>
</comment>
<organism evidence="8 9">
    <name type="scientific">Cyclotella cryptica</name>
    <dbReference type="NCBI Taxonomy" id="29204"/>
    <lineage>
        <taxon>Eukaryota</taxon>
        <taxon>Sar</taxon>
        <taxon>Stramenopiles</taxon>
        <taxon>Ochrophyta</taxon>
        <taxon>Bacillariophyta</taxon>
        <taxon>Coscinodiscophyceae</taxon>
        <taxon>Thalassiosirophycidae</taxon>
        <taxon>Stephanodiscales</taxon>
        <taxon>Stephanodiscaceae</taxon>
        <taxon>Cyclotella</taxon>
    </lineage>
</organism>
<dbReference type="PANTHER" id="PTHR16318">
    <property type="entry name" value="GAMMA-SECRETASE SUBUNIT PEN-2"/>
    <property type="match status" value="1"/>
</dbReference>
<evidence type="ECO:0000256" key="2">
    <source>
        <dbReference type="ARBA" id="ARBA00009607"/>
    </source>
</evidence>
<keyword evidence="9" id="KW-1185">Reference proteome</keyword>
<evidence type="ECO:0000256" key="1">
    <source>
        <dbReference type="ARBA" id="ARBA00004141"/>
    </source>
</evidence>